<dbReference type="Gramene" id="novel_model_5168_5bd9a17a">
    <property type="protein sequence ID" value="cds.novel_model_5168_5bd9a17a"/>
    <property type="gene ID" value="novel_gene_2692_5bd9a17a"/>
</dbReference>
<evidence type="ECO:0000313" key="3">
    <source>
        <dbReference type="Proteomes" id="UP000596661"/>
    </source>
</evidence>
<reference evidence="2" key="2">
    <citation type="submission" date="2021-03" db="UniProtKB">
        <authorList>
            <consortium name="EnsemblPlants"/>
        </authorList>
    </citation>
    <scope>IDENTIFICATION</scope>
</reference>
<name>A0A803R4Z5_CANSA</name>
<reference evidence="2" key="1">
    <citation type="submission" date="2018-11" db="EMBL/GenBank/DDBJ databases">
        <authorList>
            <person name="Grassa J C."/>
        </authorList>
    </citation>
    <scope>NUCLEOTIDE SEQUENCE [LARGE SCALE GENOMIC DNA]</scope>
</reference>
<evidence type="ECO:0000313" key="2">
    <source>
        <dbReference type="EnsemblPlants" id="cds.novel_model_5168_5bd9a17a"/>
    </source>
</evidence>
<feature type="compositionally biased region" description="Basic and acidic residues" evidence="1">
    <location>
        <begin position="1"/>
        <end position="11"/>
    </location>
</feature>
<keyword evidence="3" id="KW-1185">Reference proteome</keyword>
<sequence>MELESGREKKVAAGRSSPTTSSVGQDLLLRPRDEPIPSGRENVLGETFFSDHGNQSSMAPNAHECHLVLQKLQLRSSLMRMQQLSLLYNCGHHQVKIIMLQQVKHENVS</sequence>
<accession>A0A803R4Z5</accession>
<dbReference type="EnsemblPlants" id="novel_model_5168_5bd9a17a">
    <property type="protein sequence ID" value="cds.novel_model_5168_5bd9a17a"/>
    <property type="gene ID" value="novel_gene_2692_5bd9a17a"/>
</dbReference>
<protein>
    <submittedName>
        <fullName evidence="2">Uncharacterized protein</fullName>
    </submittedName>
</protein>
<organism evidence="2 3">
    <name type="scientific">Cannabis sativa</name>
    <name type="common">Hemp</name>
    <name type="synonym">Marijuana</name>
    <dbReference type="NCBI Taxonomy" id="3483"/>
    <lineage>
        <taxon>Eukaryota</taxon>
        <taxon>Viridiplantae</taxon>
        <taxon>Streptophyta</taxon>
        <taxon>Embryophyta</taxon>
        <taxon>Tracheophyta</taxon>
        <taxon>Spermatophyta</taxon>
        <taxon>Magnoliopsida</taxon>
        <taxon>eudicotyledons</taxon>
        <taxon>Gunneridae</taxon>
        <taxon>Pentapetalae</taxon>
        <taxon>rosids</taxon>
        <taxon>fabids</taxon>
        <taxon>Rosales</taxon>
        <taxon>Cannabaceae</taxon>
        <taxon>Cannabis</taxon>
    </lineage>
</organism>
<dbReference type="Proteomes" id="UP000596661">
    <property type="component" value="Chromosome 5"/>
</dbReference>
<dbReference type="EMBL" id="UZAU01000542">
    <property type="status" value="NOT_ANNOTATED_CDS"/>
    <property type="molecule type" value="Genomic_DNA"/>
</dbReference>
<proteinExistence type="predicted"/>
<evidence type="ECO:0000256" key="1">
    <source>
        <dbReference type="SAM" id="MobiDB-lite"/>
    </source>
</evidence>
<dbReference type="AlphaFoldDB" id="A0A803R4Z5"/>
<feature type="region of interest" description="Disordered" evidence="1">
    <location>
        <begin position="1"/>
        <end position="56"/>
    </location>
</feature>